<dbReference type="InterPro" id="IPR027417">
    <property type="entry name" value="P-loop_NTPase"/>
</dbReference>
<dbReference type="RefSeq" id="WP_177193014.1">
    <property type="nucleotide sequence ID" value="NZ_FORX01000003.1"/>
</dbReference>
<gene>
    <name evidence="2" type="ORF">SAMN04488082_1034</name>
</gene>
<dbReference type="EMBL" id="FORX01000003">
    <property type="protein sequence ID" value="SFJ40513.1"/>
    <property type="molecule type" value="Genomic_DNA"/>
</dbReference>
<keyword evidence="3" id="KW-1185">Reference proteome</keyword>
<reference evidence="3" key="1">
    <citation type="submission" date="2016-10" db="EMBL/GenBank/DDBJ databases">
        <authorList>
            <person name="Varghese N."/>
            <person name="Submissions S."/>
        </authorList>
    </citation>
    <scope>NUCLEOTIDE SEQUENCE [LARGE SCALE GENOMIC DNA]</scope>
    <source>
        <strain evidence="3">DSM 5918</strain>
    </source>
</reference>
<dbReference type="AlphaFoldDB" id="A0A1I3R1R5"/>
<dbReference type="GO" id="GO:0003677">
    <property type="term" value="F:DNA binding"/>
    <property type="evidence" value="ECO:0007669"/>
    <property type="project" value="InterPro"/>
</dbReference>
<dbReference type="Pfam" id="PF13481">
    <property type="entry name" value="AAA_25"/>
    <property type="match status" value="1"/>
</dbReference>
<dbReference type="InterPro" id="IPR036388">
    <property type="entry name" value="WH-like_DNA-bd_sf"/>
</dbReference>
<dbReference type="InterPro" id="IPR005471">
    <property type="entry name" value="Tscrpt_reg_IclR_N"/>
</dbReference>
<organism evidence="2 3">
    <name type="scientific">Desulfomicrobium apsheronum</name>
    <dbReference type="NCBI Taxonomy" id="52560"/>
    <lineage>
        <taxon>Bacteria</taxon>
        <taxon>Pseudomonadati</taxon>
        <taxon>Thermodesulfobacteriota</taxon>
        <taxon>Desulfovibrionia</taxon>
        <taxon>Desulfovibrionales</taxon>
        <taxon>Desulfomicrobiaceae</taxon>
        <taxon>Desulfomicrobium</taxon>
    </lineage>
</organism>
<accession>A0A1I3R1R5</accession>
<dbReference type="Gene3D" id="3.40.50.300">
    <property type="entry name" value="P-loop containing nucleotide triphosphate hydrolases"/>
    <property type="match status" value="1"/>
</dbReference>
<dbReference type="Pfam" id="PF09339">
    <property type="entry name" value="HTH_IclR"/>
    <property type="match status" value="1"/>
</dbReference>
<name>A0A1I3R1R5_9BACT</name>
<dbReference type="STRING" id="52560.SAMN04488082_1034"/>
<dbReference type="Proteomes" id="UP000198635">
    <property type="component" value="Unassembled WGS sequence"/>
</dbReference>
<feature type="domain" description="HTH iclR-type" evidence="1">
    <location>
        <begin position="253"/>
        <end position="298"/>
    </location>
</feature>
<dbReference type="Gene3D" id="1.10.10.10">
    <property type="entry name" value="Winged helix-like DNA-binding domain superfamily/Winged helix DNA-binding domain"/>
    <property type="match status" value="1"/>
</dbReference>
<evidence type="ECO:0000313" key="3">
    <source>
        <dbReference type="Proteomes" id="UP000198635"/>
    </source>
</evidence>
<evidence type="ECO:0000313" key="2">
    <source>
        <dbReference type="EMBL" id="SFJ40513.1"/>
    </source>
</evidence>
<dbReference type="GO" id="GO:0006355">
    <property type="term" value="P:regulation of DNA-templated transcription"/>
    <property type="evidence" value="ECO:0007669"/>
    <property type="project" value="InterPro"/>
</dbReference>
<dbReference type="SUPFAM" id="SSF46785">
    <property type="entry name" value="Winged helix' DNA-binding domain"/>
    <property type="match status" value="1"/>
</dbReference>
<dbReference type="SUPFAM" id="SSF52540">
    <property type="entry name" value="P-loop containing nucleoside triphosphate hydrolases"/>
    <property type="match status" value="1"/>
</dbReference>
<protein>
    <submittedName>
        <fullName evidence="2">IclR helix-turn-helix domain-containing protein</fullName>
    </submittedName>
</protein>
<evidence type="ECO:0000259" key="1">
    <source>
        <dbReference type="Pfam" id="PF09339"/>
    </source>
</evidence>
<dbReference type="InterPro" id="IPR036390">
    <property type="entry name" value="WH_DNA-bd_sf"/>
</dbReference>
<sequence length="318" mass="35258">MSASIFTAGWGEEIIASQNNTTSTNIIESLIFPGITMLAGPPKSGKTIFATQMAFAVTSDKFLMNKFPAKKGSVLYLAYEEGRDLTRQRLVSMQAEFTPKTFRVEYNWPTLENNGADRLGLYLQSNKDVKLVIIDVYQRFVGGNKSSYKGEYLALQKIHKIATMFGVAIILLHHTAKKIPPDWQSAIYGSQGVTGVADTTMVLDRPNGDNRGRLRVTGRKCPTREFALRFHETPLGWQYAQTIDGNELSPERLEILEVLNDCRGPVKMSEIANVTCLGKRSVHNMLKKMVGGGLVQKTGHGYYLLTAEGGAWLAKAKM</sequence>
<proteinExistence type="predicted"/>